<accession>A0A067T3K7</accession>
<organism evidence="1 2">
    <name type="scientific">Galerina marginata (strain CBS 339.88)</name>
    <dbReference type="NCBI Taxonomy" id="685588"/>
    <lineage>
        <taxon>Eukaryota</taxon>
        <taxon>Fungi</taxon>
        <taxon>Dikarya</taxon>
        <taxon>Basidiomycota</taxon>
        <taxon>Agaricomycotina</taxon>
        <taxon>Agaricomycetes</taxon>
        <taxon>Agaricomycetidae</taxon>
        <taxon>Agaricales</taxon>
        <taxon>Agaricineae</taxon>
        <taxon>Strophariaceae</taxon>
        <taxon>Galerina</taxon>
    </lineage>
</organism>
<evidence type="ECO:0000313" key="2">
    <source>
        <dbReference type="Proteomes" id="UP000027222"/>
    </source>
</evidence>
<gene>
    <name evidence="1" type="ORF">GALMADRAFT_65624</name>
</gene>
<name>A0A067T3K7_GALM3</name>
<evidence type="ECO:0000313" key="1">
    <source>
        <dbReference type="EMBL" id="KDR77726.1"/>
    </source>
</evidence>
<dbReference type="Gene3D" id="2.80.10.50">
    <property type="match status" value="1"/>
</dbReference>
<dbReference type="CDD" id="cd23428">
    <property type="entry name" value="beta-trefoil_Ricin_SPI"/>
    <property type="match status" value="1"/>
</dbReference>
<keyword evidence="2" id="KW-1185">Reference proteome</keyword>
<dbReference type="Proteomes" id="UP000027222">
    <property type="component" value="Unassembled WGS sequence"/>
</dbReference>
<protein>
    <submittedName>
        <fullName evidence="1">Uncharacterized protein</fullName>
    </submittedName>
</protein>
<dbReference type="Pfam" id="PF16850">
    <property type="entry name" value="Inhibitor_I66"/>
    <property type="match status" value="1"/>
</dbReference>
<proteinExistence type="predicted"/>
<sequence length="144" mass="16108">AMDTGIYIITSKVDEFPVGRNAAEDLSRDPKKVVILPKGIEAPKWILQKVSDDTFIMKAGSNYTADIGNMLFAVLTDVPRPTLWKIEPQFHLGKNTYTVISSDNPILGWAVPDIAVRPLIVQPSFPPTFPPHELFVITRIDYED</sequence>
<dbReference type="STRING" id="685588.A0A067T3K7"/>
<feature type="non-terminal residue" evidence="1">
    <location>
        <position position="1"/>
    </location>
</feature>
<dbReference type="HOGENOM" id="CLU_115968_3_0_1"/>
<dbReference type="AlphaFoldDB" id="A0A067T3K7"/>
<dbReference type="InterPro" id="IPR031755">
    <property type="entry name" value="Inhibitor_I66"/>
</dbReference>
<dbReference type="OrthoDB" id="3439489at2759"/>
<dbReference type="EMBL" id="KL142376">
    <property type="protein sequence ID" value="KDR77726.1"/>
    <property type="molecule type" value="Genomic_DNA"/>
</dbReference>
<dbReference type="GO" id="GO:0004867">
    <property type="term" value="F:serine-type endopeptidase inhibitor activity"/>
    <property type="evidence" value="ECO:0007669"/>
    <property type="project" value="InterPro"/>
</dbReference>
<reference evidence="2" key="1">
    <citation type="journal article" date="2014" name="Proc. Natl. Acad. Sci. U.S.A.">
        <title>Extensive sampling of basidiomycete genomes demonstrates inadequacy of the white-rot/brown-rot paradigm for wood decay fungi.</title>
        <authorList>
            <person name="Riley R."/>
            <person name="Salamov A.A."/>
            <person name="Brown D.W."/>
            <person name="Nagy L.G."/>
            <person name="Floudas D."/>
            <person name="Held B.W."/>
            <person name="Levasseur A."/>
            <person name="Lombard V."/>
            <person name="Morin E."/>
            <person name="Otillar R."/>
            <person name="Lindquist E.A."/>
            <person name="Sun H."/>
            <person name="LaButti K.M."/>
            <person name="Schmutz J."/>
            <person name="Jabbour D."/>
            <person name="Luo H."/>
            <person name="Baker S.E."/>
            <person name="Pisabarro A.G."/>
            <person name="Walton J.D."/>
            <person name="Blanchette R.A."/>
            <person name="Henrissat B."/>
            <person name="Martin F."/>
            <person name="Cullen D."/>
            <person name="Hibbett D.S."/>
            <person name="Grigoriev I.V."/>
        </authorList>
    </citation>
    <scope>NUCLEOTIDE SEQUENCE [LARGE SCALE GENOMIC DNA]</scope>
    <source>
        <strain evidence="2">CBS 339.88</strain>
    </source>
</reference>